<reference evidence="1 2" key="1">
    <citation type="submission" date="2015-01" db="EMBL/GenBank/DDBJ databases">
        <title>Evolution of Trichinella species and genotypes.</title>
        <authorList>
            <person name="Korhonen P.K."/>
            <person name="Edoardo P."/>
            <person name="Giuseppe L.R."/>
            <person name="Gasser R.B."/>
        </authorList>
    </citation>
    <scope>NUCLEOTIDE SEQUENCE [LARGE SCALE GENOMIC DNA]</scope>
    <source>
        <strain evidence="1">ISS120</strain>
    </source>
</reference>
<name>A0A0V1CQT0_TRIBR</name>
<keyword evidence="2" id="KW-1185">Reference proteome</keyword>
<protein>
    <submittedName>
        <fullName evidence="1">Uncharacterized protein</fullName>
    </submittedName>
</protein>
<dbReference type="Proteomes" id="UP000054653">
    <property type="component" value="Unassembled WGS sequence"/>
</dbReference>
<proteinExistence type="predicted"/>
<evidence type="ECO:0000313" key="2">
    <source>
        <dbReference type="Proteomes" id="UP000054653"/>
    </source>
</evidence>
<gene>
    <name evidence="1" type="ORF">T03_2782</name>
</gene>
<evidence type="ECO:0000313" key="1">
    <source>
        <dbReference type="EMBL" id="KRY51526.1"/>
    </source>
</evidence>
<dbReference type="AlphaFoldDB" id="A0A0V1CQT0"/>
<sequence>MSTRLKEKQAHNRFLNHSSHLLYENQFLVQKKFITYSVEKSFLYTCSSIHKTPHGQNIAPGTKTTVNNGIAIKRSQGERHAVCLPRLRWSDVEKASK</sequence>
<dbReference type="EMBL" id="JYDI01000123">
    <property type="protein sequence ID" value="KRY51526.1"/>
    <property type="molecule type" value="Genomic_DNA"/>
</dbReference>
<accession>A0A0V1CQT0</accession>
<organism evidence="1 2">
    <name type="scientific">Trichinella britovi</name>
    <name type="common">Parasitic roundworm</name>
    <dbReference type="NCBI Taxonomy" id="45882"/>
    <lineage>
        <taxon>Eukaryota</taxon>
        <taxon>Metazoa</taxon>
        <taxon>Ecdysozoa</taxon>
        <taxon>Nematoda</taxon>
        <taxon>Enoplea</taxon>
        <taxon>Dorylaimia</taxon>
        <taxon>Trichinellida</taxon>
        <taxon>Trichinellidae</taxon>
        <taxon>Trichinella</taxon>
    </lineage>
</organism>
<comment type="caution">
    <text evidence="1">The sequence shown here is derived from an EMBL/GenBank/DDBJ whole genome shotgun (WGS) entry which is preliminary data.</text>
</comment>